<feature type="region of interest" description="Disordered" evidence="1">
    <location>
        <begin position="236"/>
        <end position="359"/>
    </location>
</feature>
<dbReference type="EMBL" id="CM001882">
    <property type="protein sequence ID" value="EOY06098.1"/>
    <property type="molecule type" value="Genomic_DNA"/>
</dbReference>
<dbReference type="PROSITE" id="PS50108">
    <property type="entry name" value="CRIB"/>
    <property type="match status" value="1"/>
</dbReference>
<dbReference type="eggNOG" id="ENOG502S3JH">
    <property type="taxonomic scope" value="Eukaryota"/>
</dbReference>
<dbReference type="InParanoid" id="A0A061EN53"/>
<proteinExistence type="predicted"/>
<feature type="domain" description="CRIB" evidence="2">
    <location>
        <begin position="192"/>
        <end position="205"/>
    </location>
</feature>
<dbReference type="CDD" id="cd00132">
    <property type="entry name" value="CRIB"/>
    <property type="match status" value="1"/>
</dbReference>
<sequence>MPRWGNGGILSLTSLDFPSENSVSYWFSIDLTTRSSTLPPNKTSPSFHFHTLRLPHFTVSLSFYLIGKSFAITIKIEGANPSSFFFWFLDISQKFKISEEEEEEEFFHPQPDAIVDSILAFVLLHLCQNKHIFHLGEEDFIRTLPNDPPLLPAKMKGLLRGFRYISHMFAYVFSITEAIDNFADEKEPEMQIGLPTDVKHVAHIGMDGPSANKPSWMTEFNSAPELSAVPINSNRQVRPSEAGNHDSSLPPLGNERQKKSRRKPSIGNGSPIGSPKVSEKHSRRQRSSNLSMDSPGRDSPCHGRRHQNSSRSIESSSQEQTDIPKKSRRKKSKGSLGGSSGSSRSKDQNSLPDIVELGP</sequence>
<dbReference type="FunCoup" id="A0A061EN53">
    <property type="interactions" value="41"/>
</dbReference>
<dbReference type="PANTHER" id="PTHR46325:SF40">
    <property type="entry name" value="CRIB DOMAIN-CONTAINING PROTEIN"/>
    <property type="match status" value="1"/>
</dbReference>
<organism evidence="3 4">
    <name type="scientific">Theobroma cacao</name>
    <name type="common">Cacao</name>
    <name type="synonym">Cocoa</name>
    <dbReference type="NCBI Taxonomy" id="3641"/>
    <lineage>
        <taxon>Eukaryota</taxon>
        <taxon>Viridiplantae</taxon>
        <taxon>Streptophyta</taxon>
        <taxon>Embryophyta</taxon>
        <taxon>Tracheophyta</taxon>
        <taxon>Spermatophyta</taxon>
        <taxon>Magnoliopsida</taxon>
        <taxon>eudicotyledons</taxon>
        <taxon>Gunneridae</taxon>
        <taxon>Pentapetalae</taxon>
        <taxon>rosids</taxon>
        <taxon>malvids</taxon>
        <taxon>Malvales</taxon>
        <taxon>Malvaceae</taxon>
        <taxon>Byttnerioideae</taxon>
        <taxon>Theobroma</taxon>
    </lineage>
</organism>
<dbReference type="HOGENOM" id="CLU_066119_0_0_1"/>
<dbReference type="STRING" id="3641.A0A061EN53"/>
<dbReference type="SMART" id="SM00285">
    <property type="entry name" value="PBD"/>
    <property type="match status" value="1"/>
</dbReference>
<keyword evidence="4" id="KW-1185">Reference proteome</keyword>
<protein>
    <submittedName>
        <fullName evidence="3">ROP-interactive CRIB motif-containing protein 5, putative isoform 1</fullName>
    </submittedName>
</protein>
<evidence type="ECO:0000256" key="1">
    <source>
        <dbReference type="SAM" id="MobiDB-lite"/>
    </source>
</evidence>
<feature type="compositionally biased region" description="Low complexity" evidence="1">
    <location>
        <begin position="309"/>
        <end position="320"/>
    </location>
</feature>
<accession>A0A061EN53</accession>
<dbReference type="Gramene" id="EOY06098">
    <property type="protein sequence ID" value="EOY06098"/>
    <property type="gene ID" value="TCM_020928"/>
</dbReference>
<evidence type="ECO:0000313" key="4">
    <source>
        <dbReference type="Proteomes" id="UP000026915"/>
    </source>
</evidence>
<dbReference type="InterPro" id="IPR000095">
    <property type="entry name" value="CRIB_dom"/>
</dbReference>
<evidence type="ECO:0000259" key="2">
    <source>
        <dbReference type="PROSITE" id="PS50108"/>
    </source>
</evidence>
<gene>
    <name evidence="3" type="ORF">TCM_020928</name>
</gene>
<dbReference type="AlphaFoldDB" id="A0A061EN53"/>
<dbReference type="PANTHER" id="PTHR46325">
    <property type="entry name" value="CRIB DOMAIN-CONTAINING PROTEIN RIC8"/>
    <property type="match status" value="1"/>
</dbReference>
<evidence type="ECO:0000313" key="3">
    <source>
        <dbReference type="EMBL" id="EOY06098.1"/>
    </source>
</evidence>
<dbReference type="Proteomes" id="UP000026915">
    <property type="component" value="Chromosome 4"/>
</dbReference>
<reference evidence="3 4" key="1">
    <citation type="journal article" date="2013" name="Genome Biol.">
        <title>The genome sequence of the most widely cultivated cacao type and its use to identify candidate genes regulating pod color.</title>
        <authorList>
            <person name="Motamayor J.C."/>
            <person name="Mockaitis K."/>
            <person name="Schmutz J."/>
            <person name="Haiminen N."/>
            <person name="Iii D.L."/>
            <person name="Cornejo O."/>
            <person name="Findley S.D."/>
            <person name="Zheng P."/>
            <person name="Utro F."/>
            <person name="Royaert S."/>
            <person name="Saski C."/>
            <person name="Jenkins J."/>
            <person name="Podicheti R."/>
            <person name="Zhao M."/>
            <person name="Scheffler B.E."/>
            <person name="Stack J.C."/>
            <person name="Feltus F.A."/>
            <person name="Mustiga G.M."/>
            <person name="Amores F."/>
            <person name="Phillips W."/>
            <person name="Marelli J.P."/>
            <person name="May G.D."/>
            <person name="Shapiro H."/>
            <person name="Ma J."/>
            <person name="Bustamante C.D."/>
            <person name="Schnell R.J."/>
            <person name="Main D."/>
            <person name="Gilbert D."/>
            <person name="Parida L."/>
            <person name="Kuhn D.N."/>
        </authorList>
    </citation>
    <scope>NUCLEOTIDE SEQUENCE [LARGE SCALE GENOMIC DNA]</scope>
    <source>
        <strain evidence="4">cv. Matina 1-6</strain>
    </source>
</reference>
<name>A0A061EN53_THECC</name>